<dbReference type="PANTHER" id="PTHR35983:SF1">
    <property type="entry name" value="UPF0166 PROTEIN TM_0021"/>
    <property type="match status" value="1"/>
</dbReference>
<dbReference type="InterPro" id="IPR011322">
    <property type="entry name" value="N-reg_PII-like_a/b"/>
</dbReference>
<dbReference type="Pfam" id="PF02641">
    <property type="entry name" value="DUF190"/>
    <property type="match status" value="1"/>
</dbReference>
<evidence type="ECO:0000313" key="3">
    <source>
        <dbReference type="Proteomes" id="UP000249393"/>
    </source>
</evidence>
<dbReference type="SUPFAM" id="SSF54913">
    <property type="entry name" value="GlnB-like"/>
    <property type="match status" value="1"/>
</dbReference>
<reference evidence="2 3" key="1">
    <citation type="submission" date="2017-08" db="EMBL/GenBank/DDBJ databases">
        <title>Infants hospitalized years apart are colonized by the same room-sourced microbial strains.</title>
        <authorList>
            <person name="Brooks B."/>
            <person name="Olm M.R."/>
            <person name="Firek B.A."/>
            <person name="Baker R."/>
            <person name="Thomas B.C."/>
            <person name="Morowitz M.J."/>
            <person name="Banfield J.F."/>
        </authorList>
    </citation>
    <scope>NUCLEOTIDE SEQUENCE [LARGE SCALE GENOMIC DNA]</scope>
    <source>
        <strain evidence="2">S2_003_000_R2_4</strain>
    </source>
</reference>
<accession>A0A2W5V256</accession>
<comment type="caution">
    <text evidence="2">The sequence shown here is derived from an EMBL/GenBank/DDBJ whole genome shotgun (WGS) entry which is preliminary data.</text>
</comment>
<protein>
    <submittedName>
        <fullName evidence="2">Uncharacterized protein</fullName>
    </submittedName>
</protein>
<dbReference type="EMBL" id="QFQZ01000053">
    <property type="protein sequence ID" value="PZR32787.1"/>
    <property type="molecule type" value="Genomic_DNA"/>
</dbReference>
<name>A0A2W5V256_9CAUL</name>
<dbReference type="PANTHER" id="PTHR35983">
    <property type="entry name" value="UPF0166 PROTEIN TM_0021"/>
    <property type="match status" value="1"/>
</dbReference>
<comment type="similarity">
    <text evidence="1">Belongs to the UPF0166 family.</text>
</comment>
<dbReference type="AlphaFoldDB" id="A0A2W5V256"/>
<dbReference type="Proteomes" id="UP000249393">
    <property type="component" value="Unassembled WGS sequence"/>
</dbReference>
<dbReference type="InterPro" id="IPR015867">
    <property type="entry name" value="N-reg_PII/ATP_PRibTrfase_C"/>
</dbReference>
<sequence>MASDHLHLLRIYTDMDAILEGQPYAQALLARAQILGVANAAILQVVDSYGDAGIVHGAKAVDLAPRRHVIVELVDEEPRLRGFLDSLRQGEDVGLVTIETIAIVAHGGHRHHSPS</sequence>
<gene>
    <name evidence="2" type="ORF">DI526_15500</name>
</gene>
<dbReference type="RefSeq" id="WP_304279865.1">
    <property type="nucleotide sequence ID" value="NZ_QFQZ01000053.1"/>
</dbReference>
<organism evidence="2 3">
    <name type="scientific">Caulobacter segnis</name>
    <dbReference type="NCBI Taxonomy" id="88688"/>
    <lineage>
        <taxon>Bacteria</taxon>
        <taxon>Pseudomonadati</taxon>
        <taxon>Pseudomonadota</taxon>
        <taxon>Alphaproteobacteria</taxon>
        <taxon>Caulobacterales</taxon>
        <taxon>Caulobacteraceae</taxon>
        <taxon>Caulobacter</taxon>
    </lineage>
</organism>
<evidence type="ECO:0000313" key="2">
    <source>
        <dbReference type="EMBL" id="PZR32787.1"/>
    </source>
</evidence>
<proteinExistence type="inferred from homology"/>
<dbReference type="InterPro" id="IPR003793">
    <property type="entry name" value="UPF0166"/>
</dbReference>
<evidence type="ECO:0000256" key="1">
    <source>
        <dbReference type="ARBA" id="ARBA00010554"/>
    </source>
</evidence>
<dbReference type="Gene3D" id="3.30.70.120">
    <property type="match status" value="1"/>
</dbReference>